<reference evidence="1" key="1">
    <citation type="submission" date="2021-05" db="EMBL/GenBank/DDBJ databases">
        <authorList>
            <person name="Scholz U."/>
            <person name="Mascher M."/>
            <person name="Fiebig A."/>
        </authorList>
    </citation>
    <scope>NUCLEOTIDE SEQUENCE [LARGE SCALE GENOMIC DNA]</scope>
</reference>
<dbReference type="EnsemblPlants" id="AVESA.00010b.r2.6AG1058250.1">
    <property type="protein sequence ID" value="AVESA.00010b.r2.6AG1058250.1.CDS"/>
    <property type="gene ID" value="AVESA.00010b.r2.6AG1058250"/>
</dbReference>
<keyword evidence="2" id="KW-1185">Reference proteome</keyword>
<reference evidence="1" key="2">
    <citation type="submission" date="2025-09" db="UniProtKB">
        <authorList>
            <consortium name="EnsemblPlants"/>
        </authorList>
    </citation>
    <scope>IDENTIFICATION</scope>
</reference>
<name>A0ACD5YY21_AVESA</name>
<proteinExistence type="predicted"/>
<organism evidence="1 2">
    <name type="scientific">Avena sativa</name>
    <name type="common">Oat</name>
    <dbReference type="NCBI Taxonomy" id="4498"/>
    <lineage>
        <taxon>Eukaryota</taxon>
        <taxon>Viridiplantae</taxon>
        <taxon>Streptophyta</taxon>
        <taxon>Embryophyta</taxon>
        <taxon>Tracheophyta</taxon>
        <taxon>Spermatophyta</taxon>
        <taxon>Magnoliopsida</taxon>
        <taxon>Liliopsida</taxon>
        <taxon>Poales</taxon>
        <taxon>Poaceae</taxon>
        <taxon>BOP clade</taxon>
        <taxon>Pooideae</taxon>
        <taxon>Poodae</taxon>
        <taxon>Poeae</taxon>
        <taxon>Poeae Chloroplast Group 1 (Aveneae type)</taxon>
        <taxon>Aveninae</taxon>
        <taxon>Avena</taxon>
    </lineage>
</organism>
<sequence>MRLVRKINAILISDAGEAATTRIKTMKPEPPNRVTQELGRESSNPKKSHTQRKLTRGRGKQNTFFALPVGQFPEAKKPAGMPHQDQVTLPGEEAPSPRPSAAGCYTFLRAASSSSRRGHGHGGYRRLHSAAASAAASSAVRVEVGTTAKGRSVFHVDPAVLEAEPVRRLLAAAGRRMPGGAVAVAVDALLFEHLLWLAATDAGSAADDLSEIVEFYSQEEDGDDHLQVHHRVHGFKR</sequence>
<accession>A0ACD5YY21</accession>
<evidence type="ECO:0000313" key="2">
    <source>
        <dbReference type="Proteomes" id="UP001732700"/>
    </source>
</evidence>
<dbReference type="Proteomes" id="UP001732700">
    <property type="component" value="Chromosome 6A"/>
</dbReference>
<protein>
    <submittedName>
        <fullName evidence="1">Uncharacterized protein</fullName>
    </submittedName>
</protein>
<evidence type="ECO:0000313" key="1">
    <source>
        <dbReference type="EnsemblPlants" id="AVESA.00010b.r2.6AG1058250.1.CDS"/>
    </source>
</evidence>